<feature type="domain" description="RNase III" evidence="6">
    <location>
        <begin position="58"/>
        <end position="162"/>
    </location>
</feature>
<sequence>ALIRAIKQANPRYQAKLCRFFAAGNCRAGSRCHLAHSKGELNPQHDRVGGILNPKNKLLGLARKLNYTFKRPELLREALTRQSAIEEKLSAATERNHEYLKFLGNRMLNLAIARMLVCRYPQYNEGKLHQLYIACLSKEDVLVKIAEEIRLGDYLIKGLGES</sequence>
<name>X1D524_9ZZZZ</name>
<protein>
    <recommendedName>
        <fullName evidence="8">C3H1-type domain-containing protein</fullName>
    </recommendedName>
</protein>
<keyword evidence="2" id="KW-0863">Zinc-finger</keyword>
<accession>X1D524</accession>
<dbReference type="GO" id="GO:0008270">
    <property type="term" value="F:zinc ion binding"/>
    <property type="evidence" value="ECO:0007669"/>
    <property type="project" value="UniProtKB-KW"/>
</dbReference>
<comment type="caution">
    <text evidence="7">The sequence shown here is derived from an EMBL/GenBank/DDBJ whole genome shotgun (WGS) entry which is preliminary data.</text>
</comment>
<evidence type="ECO:0000256" key="1">
    <source>
        <dbReference type="ARBA" id="ARBA00022723"/>
    </source>
</evidence>
<dbReference type="InterPro" id="IPR000999">
    <property type="entry name" value="RNase_III_dom"/>
</dbReference>
<dbReference type="SUPFAM" id="SSF69065">
    <property type="entry name" value="RNase III domain-like"/>
    <property type="match status" value="1"/>
</dbReference>
<evidence type="ECO:0008006" key="8">
    <source>
        <dbReference type="Google" id="ProtNLM"/>
    </source>
</evidence>
<dbReference type="Gene3D" id="1.10.1520.10">
    <property type="entry name" value="Ribonuclease III domain"/>
    <property type="match status" value="1"/>
</dbReference>
<feature type="non-terminal residue" evidence="7">
    <location>
        <position position="162"/>
    </location>
</feature>
<dbReference type="InterPro" id="IPR036389">
    <property type="entry name" value="RNase_III_sf"/>
</dbReference>
<dbReference type="PANTHER" id="PTHR14950">
    <property type="entry name" value="DICER-RELATED"/>
    <property type="match status" value="1"/>
</dbReference>
<keyword evidence="1" id="KW-0479">Metal-binding</keyword>
<evidence type="ECO:0000313" key="7">
    <source>
        <dbReference type="EMBL" id="GAH15856.1"/>
    </source>
</evidence>
<dbReference type="SUPFAM" id="SSF90229">
    <property type="entry name" value="CCCH zinc finger"/>
    <property type="match status" value="1"/>
</dbReference>
<feature type="domain" description="C3H1-type" evidence="5">
    <location>
        <begin position="12"/>
        <end position="39"/>
    </location>
</feature>
<dbReference type="InterPro" id="IPR036855">
    <property type="entry name" value="Znf_CCCH_sf"/>
</dbReference>
<dbReference type="Pfam" id="PF14622">
    <property type="entry name" value="Ribonucleas_3_3"/>
    <property type="match status" value="1"/>
</dbReference>
<dbReference type="Pfam" id="PF00642">
    <property type="entry name" value="zf-CCCH"/>
    <property type="match status" value="1"/>
</dbReference>
<evidence type="ECO:0000259" key="6">
    <source>
        <dbReference type="PROSITE" id="PS50142"/>
    </source>
</evidence>
<proteinExistence type="predicted"/>
<evidence type="ECO:0000256" key="3">
    <source>
        <dbReference type="ARBA" id="ARBA00022801"/>
    </source>
</evidence>
<dbReference type="GO" id="GO:0004525">
    <property type="term" value="F:ribonuclease III activity"/>
    <property type="evidence" value="ECO:0007669"/>
    <property type="project" value="InterPro"/>
</dbReference>
<dbReference type="CDD" id="cd00593">
    <property type="entry name" value="RIBOc"/>
    <property type="match status" value="1"/>
</dbReference>
<keyword evidence="4" id="KW-0862">Zinc</keyword>
<keyword evidence="3" id="KW-0378">Hydrolase</keyword>
<evidence type="ECO:0000256" key="2">
    <source>
        <dbReference type="ARBA" id="ARBA00022771"/>
    </source>
</evidence>
<dbReference type="SMART" id="SM00356">
    <property type="entry name" value="ZnF_C3H1"/>
    <property type="match status" value="1"/>
</dbReference>
<feature type="non-terminal residue" evidence="7">
    <location>
        <position position="1"/>
    </location>
</feature>
<gene>
    <name evidence="7" type="ORF">S01H4_62055</name>
</gene>
<dbReference type="GO" id="GO:0006396">
    <property type="term" value="P:RNA processing"/>
    <property type="evidence" value="ECO:0007669"/>
    <property type="project" value="InterPro"/>
</dbReference>
<evidence type="ECO:0000259" key="5">
    <source>
        <dbReference type="PROSITE" id="PS50103"/>
    </source>
</evidence>
<dbReference type="Gene3D" id="4.10.1000.10">
    <property type="entry name" value="Zinc finger, CCCH-type"/>
    <property type="match status" value="1"/>
</dbReference>
<dbReference type="PROSITE" id="PS50142">
    <property type="entry name" value="RNASE_3_2"/>
    <property type="match status" value="1"/>
</dbReference>
<dbReference type="EMBL" id="BART01036935">
    <property type="protein sequence ID" value="GAH15856.1"/>
    <property type="molecule type" value="Genomic_DNA"/>
</dbReference>
<dbReference type="InterPro" id="IPR000571">
    <property type="entry name" value="Znf_CCCH"/>
</dbReference>
<organism evidence="7">
    <name type="scientific">marine sediment metagenome</name>
    <dbReference type="NCBI Taxonomy" id="412755"/>
    <lineage>
        <taxon>unclassified sequences</taxon>
        <taxon>metagenomes</taxon>
        <taxon>ecological metagenomes</taxon>
    </lineage>
</organism>
<dbReference type="PROSITE" id="PS50103">
    <property type="entry name" value="ZF_C3H1"/>
    <property type="match status" value="1"/>
</dbReference>
<dbReference type="AlphaFoldDB" id="X1D524"/>
<reference evidence="7" key="1">
    <citation type="journal article" date="2014" name="Front. Microbiol.">
        <title>High frequency of phylogenetically diverse reductive dehalogenase-homologous genes in deep subseafloor sedimentary metagenomes.</title>
        <authorList>
            <person name="Kawai M."/>
            <person name="Futagami T."/>
            <person name="Toyoda A."/>
            <person name="Takaki Y."/>
            <person name="Nishi S."/>
            <person name="Hori S."/>
            <person name="Arai W."/>
            <person name="Tsubouchi T."/>
            <person name="Morono Y."/>
            <person name="Uchiyama I."/>
            <person name="Ito T."/>
            <person name="Fujiyama A."/>
            <person name="Inagaki F."/>
            <person name="Takami H."/>
        </authorList>
    </citation>
    <scope>NUCLEOTIDE SEQUENCE</scope>
    <source>
        <strain evidence="7">Expedition CK06-06</strain>
    </source>
</reference>
<evidence type="ECO:0000256" key="4">
    <source>
        <dbReference type="ARBA" id="ARBA00022833"/>
    </source>
</evidence>